<dbReference type="PANTHER" id="PTHR43200">
    <property type="entry name" value="PHOSPHATASE"/>
    <property type="match status" value="1"/>
</dbReference>
<name>A0A8J5H548_ZINOF</name>
<proteinExistence type="inferred from homology"/>
<dbReference type="Proteomes" id="UP000734854">
    <property type="component" value="Unassembled WGS sequence"/>
</dbReference>
<evidence type="ECO:0000313" key="6">
    <source>
        <dbReference type="EMBL" id="KAG6516763.1"/>
    </source>
</evidence>
<comment type="similarity">
    <text evidence="2">Belongs to the inositol monophosphatase superfamily.</text>
</comment>
<evidence type="ECO:0000256" key="3">
    <source>
        <dbReference type="ARBA" id="ARBA00022723"/>
    </source>
</evidence>
<keyword evidence="3" id="KW-0479">Metal-binding</keyword>
<reference evidence="6 7" key="1">
    <citation type="submission" date="2020-08" db="EMBL/GenBank/DDBJ databases">
        <title>Plant Genome Project.</title>
        <authorList>
            <person name="Zhang R.-G."/>
        </authorList>
    </citation>
    <scope>NUCLEOTIDE SEQUENCE [LARGE SCALE GENOMIC DNA]</scope>
    <source>
        <tissue evidence="6">Rhizome</tissue>
    </source>
</reference>
<dbReference type="EMBL" id="JACMSC010000007">
    <property type="protein sequence ID" value="KAG6516763.1"/>
    <property type="molecule type" value="Genomic_DNA"/>
</dbReference>
<dbReference type="Gene3D" id="3.40.190.80">
    <property type="match status" value="1"/>
</dbReference>
<dbReference type="Gene3D" id="3.30.540.10">
    <property type="entry name" value="Fructose-1,6-Bisphosphatase, subunit A, domain 1"/>
    <property type="match status" value="1"/>
</dbReference>
<comment type="caution">
    <text evidence="6">The sequence shown here is derived from an EMBL/GenBank/DDBJ whole genome shotgun (WGS) entry which is preliminary data.</text>
</comment>
<evidence type="ECO:0000256" key="2">
    <source>
        <dbReference type="ARBA" id="ARBA00009759"/>
    </source>
</evidence>
<evidence type="ECO:0000256" key="4">
    <source>
        <dbReference type="ARBA" id="ARBA00022801"/>
    </source>
</evidence>
<keyword evidence="5" id="KW-0460">Magnesium</keyword>
<comment type="cofactor">
    <cofactor evidence="1">
        <name>Mg(2+)</name>
        <dbReference type="ChEBI" id="CHEBI:18420"/>
    </cofactor>
</comment>
<evidence type="ECO:0000256" key="1">
    <source>
        <dbReference type="ARBA" id="ARBA00001946"/>
    </source>
</evidence>
<dbReference type="AlphaFoldDB" id="A0A8J5H548"/>
<dbReference type="GO" id="GO:0000103">
    <property type="term" value="P:sulfate assimilation"/>
    <property type="evidence" value="ECO:0007669"/>
    <property type="project" value="TreeGrafter"/>
</dbReference>
<dbReference type="GO" id="GO:0046872">
    <property type="term" value="F:metal ion binding"/>
    <property type="evidence" value="ECO:0007669"/>
    <property type="project" value="UniProtKB-KW"/>
</dbReference>
<keyword evidence="7" id="KW-1185">Reference proteome</keyword>
<gene>
    <name evidence="6" type="ORF">ZIOFF_027237</name>
</gene>
<evidence type="ECO:0000256" key="5">
    <source>
        <dbReference type="ARBA" id="ARBA00022842"/>
    </source>
</evidence>
<accession>A0A8J5H548</accession>
<dbReference type="PANTHER" id="PTHR43200:SF17">
    <property type="entry name" value="3'(2'),5'-BISPHOSPHATE NUCLEOTIDASE"/>
    <property type="match status" value="1"/>
</dbReference>
<evidence type="ECO:0000313" key="7">
    <source>
        <dbReference type="Proteomes" id="UP000734854"/>
    </source>
</evidence>
<keyword evidence="4" id="KW-0378">Hydrolase</keyword>
<protein>
    <submittedName>
        <fullName evidence="6">Uncharacterized protein</fullName>
    </submittedName>
</protein>
<dbReference type="GO" id="GO:0008441">
    <property type="term" value="F:3'(2'),5'-bisphosphate nucleotidase activity"/>
    <property type="evidence" value="ECO:0007669"/>
    <property type="project" value="TreeGrafter"/>
</dbReference>
<organism evidence="6 7">
    <name type="scientific">Zingiber officinale</name>
    <name type="common">Ginger</name>
    <name type="synonym">Amomum zingiber</name>
    <dbReference type="NCBI Taxonomy" id="94328"/>
    <lineage>
        <taxon>Eukaryota</taxon>
        <taxon>Viridiplantae</taxon>
        <taxon>Streptophyta</taxon>
        <taxon>Embryophyta</taxon>
        <taxon>Tracheophyta</taxon>
        <taxon>Spermatophyta</taxon>
        <taxon>Magnoliopsida</taxon>
        <taxon>Liliopsida</taxon>
        <taxon>Zingiberales</taxon>
        <taxon>Zingiberaceae</taxon>
        <taxon>Zingiber</taxon>
    </lineage>
</organism>
<sequence>MAEVCLANCTGAVVACRIEPRRRRLSCLFPKTSPFARTNLVLVGPYAAAAAATDRGTGLSEEDAYSSSRLSPPLGLPWTEAEGEKRRARDLDVAVRAVQLACSLCQRVQSGLVARGKGKTMSKLCGRSDWRVQGLVSWFLSDYFGCDGHESIVAEEDVFTLLRGRHSLLESVTSSVNECPSEAPEYGLKAPPEPLEPQKILDAMRICNSTRGSKGRFWVLHSHLIIQETSGVVTDAGGWPLDFSKGIYLEDLDRGIFACSGPLLHKKTLKAVHASWGSSNLYSHYLC</sequence>
<dbReference type="InterPro" id="IPR051090">
    <property type="entry name" value="Inositol_monoP_superfamily"/>
</dbReference>